<dbReference type="AlphaFoldDB" id="A0A401J017"/>
<dbReference type="PIRSF" id="PIRSF000112">
    <property type="entry name" value="Glycerol_dehydrogenase"/>
    <property type="match status" value="1"/>
</dbReference>
<keyword evidence="4 11" id="KW-0520">NAD</keyword>
<proteinExistence type="inferred from homology"/>
<gene>
    <name evidence="13" type="ORF">MBESOW_P1224</name>
</gene>
<dbReference type="EC" id="1.1.1.6" evidence="6"/>
<evidence type="ECO:0000256" key="1">
    <source>
        <dbReference type="ARBA" id="ARBA00007358"/>
    </source>
</evidence>
<evidence type="ECO:0000256" key="5">
    <source>
        <dbReference type="ARBA" id="ARBA00037918"/>
    </source>
</evidence>
<evidence type="ECO:0000313" key="14">
    <source>
        <dbReference type="Proteomes" id="UP000290975"/>
    </source>
</evidence>
<dbReference type="PROSITE" id="PS00913">
    <property type="entry name" value="ADH_IRON_1"/>
    <property type="match status" value="1"/>
</dbReference>
<dbReference type="SUPFAM" id="SSF56796">
    <property type="entry name" value="Dehydroquinate synthase-like"/>
    <property type="match status" value="1"/>
</dbReference>
<evidence type="ECO:0000256" key="9">
    <source>
        <dbReference type="PIRSR" id="PIRSR000112-1"/>
    </source>
</evidence>
<feature type="binding site" evidence="11">
    <location>
        <begin position="67"/>
        <end position="70"/>
    </location>
    <ligand>
        <name>NAD(+)</name>
        <dbReference type="ChEBI" id="CHEBI:57540"/>
    </ligand>
</feature>
<evidence type="ECO:0000259" key="12">
    <source>
        <dbReference type="Pfam" id="PF00465"/>
    </source>
</evidence>
<evidence type="ECO:0000256" key="7">
    <source>
        <dbReference type="ARBA" id="ARBA00040132"/>
    </source>
</evidence>
<evidence type="ECO:0000256" key="10">
    <source>
        <dbReference type="PIRSR" id="PIRSR000112-2"/>
    </source>
</evidence>
<evidence type="ECO:0000256" key="8">
    <source>
        <dbReference type="ARBA" id="ARBA00049006"/>
    </source>
</evidence>
<dbReference type="Gene3D" id="1.20.1090.10">
    <property type="entry name" value="Dehydroquinate synthase-like - alpha domain"/>
    <property type="match status" value="1"/>
</dbReference>
<dbReference type="Pfam" id="PF00465">
    <property type="entry name" value="Fe-ADH"/>
    <property type="match status" value="1"/>
</dbReference>
<dbReference type="PANTHER" id="PTHR43616:SF5">
    <property type="entry name" value="GLYCEROL DEHYDROGENASE 1"/>
    <property type="match status" value="1"/>
</dbReference>
<dbReference type="EMBL" id="BBQY01000002">
    <property type="protein sequence ID" value="GBH29970.1"/>
    <property type="molecule type" value="Genomic_DNA"/>
</dbReference>
<dbReference type="CDD" id="cd08170">
    <property type="entry name" value="GlyDH"/>
    <property type="match status" value="1"/>
</dbReference>
<sequence length="323" mass="33985">MAFEGSSTSLHWAEFGGQCSHEEIDRQVAALRPLSVDSLIAIGGGKVIDAAKCVAHRLGVALIVCPTLASTDAPCSAAAVVYTAEGVFKDVEFFPGNPDLVVVDTAIIAKAPLRFLLAGMADALATGYEARTCIQNTKARSMVGGRISIAASTLANICSETIFTYADDAVAAAKAGIPDHAFEQVVEANTLLSGTGFESGGLAAAHSVASALTLVPSIEHGFLHGEMVAVGTMIHLQLENDLVELERVEELLARLGLPRALSDLGVEVRDGSEALDTIVDAACSMPFMQNEPFTVTASLLRNAITAVEVRRQSQVPQRRDRQI</sequence>
<comment type="pathway">
    <text evidence="5">Polyol metabolism; glycerol fermentation; glycerone phosphate from glycerol (oxidative route): step 1/2.</text>
</comment>
<evidence type="ECO:0000256" key="11">
    <source>
        <dbReference type="PIRSR" id="PIRSR000112-3"/>
    </source>
</evidence>
<evidence type="ECO:0000256" key="3">
    <source>
        <dbReference type="ARBA" id="ARBA00023002"/>
    </source>
</evidence>
<dbReference type="GO" id="GO:0046872">
    <property type="term" value="F:metal ion binding"/>
    <property type="evidence" value="ECO:0007669"/>
    <property type="project" value="UniProtKB-KW"/>
</dbReference>
<name>A0A401J017_SPHXE</name>
<dbReference type="PANTHER" id="PTHR43616">
    <property type="entry name" value="GLYCEROL DEHYDROGENASE"/>
    <property type="match status" value="1"/>
</dbReference>
<protein>
    <recommendedName>
        <fullName evidence="7">Glycerol dehydrogenase</fullName>
        <ecNumber evidence="6">1.1.1.6</ecNumber>
    </recommendedName>
</protein>
<dbReference type="InterPro" id="IPR001670">
    <property type="entry name" value="ADH_Fe/GldA"/>
</dbReference>
<comment type="cofactor">
    <cofactor evidence="9">
        <name>Zn(2+)</name>
        <dbReference type="ChEBI" id="CHEBI:29105"/>
    </cofactor>
    <text evidence="9">Binds 1 zinc ion per subunit.</text>
</comment>
<organism evidence="13 14">
    <name type="scientific">Sphingobium xenophagum</name>
    <dbReference type="NCBI Taxonomy" id="121428"/>
    <lineage>
        <taxon>Bacteria</taxon>
        <taxon>Pseudomonadati</taxon>
        <taxon>Pseudomonadota</taxon>
        <taxon>Alphaproteobacteria</taxon>
        <taxon>Sphingomonadales</taxon>
        <taxon>Sphingomonadaceae</taxon>
        <taxon>Sphingobium</taxon>
    </lineage>
</organism>
<comment type="caution">
    <text evidence="13">The sequence shown here is derived from an EMBL/GenBank/DDBJ whole genome shotgun (WGS) entry which is preliminary data.</text>
</comment>
<reference evidence="13 14" key="1">
    <citation type="submission" date="2014-12" db="EMBL/GenBank/DDBJ databases">
        <title>Whole genome sequencing of Sphingobium xenophagum OW59.</title>
        <authorList>
            <person name="Ohta Y."/>
            <person name="Nishi S."/>
            <person name="Hatada Y."/>
        </authorList>
    </citation>
    <scope>NUCLEOTIDE SEQUENCE [LARGE SCALE GENOMIC DNA]</scope>
    <source>
        <strain evidence="13 14">OW59</strain>
    </source>
</reference>
<dbReference type="PROSITE" id="PS00060">
    <property type="entry name" value="ADH_IRON_2"/>
    <property type="match status" value="1"/>
</dbReference>
<accession>A0A401J017</accession>
<evidence type="ECO:0000256" key="2">
    <source>
        <dbReference type="ARBA" id="ARBA00022723"/>
    </source>
</evidence>
<keyword evidence="3" id="KW-0560">Oxidoreductase</keyword>
<dbReference type="Gene3D" id="3.40.50.1970">
    <property type="match status" value="1"/>
</dbReference>
<feature type="domain" description="Alcohol dehydrogenase iron-type/glycerol dehydrogenase GldA" evidence="12">
    <location>
        <begin position="11"/>
        <end position="105"/>
    </location>
</feature>
<evidence type="ECO:0000256" key="6">
    <source>
        <dbReference type="ARBA" id="ARBA00039147"/>
    </source>
</evidence>
<feature type="binding site" evidence="11">
    <location>
        <position position="82"/>
    </location>
    <ligand>
        <name>NAD(+)</name>
        <dbReference type="ChEBI" id="CHEBI:57540"/>
    </ligand>
</feature>
<dbReference type="Proteomes" id="UP000290975">
    <property type="component" value="Unassembled WGS sequence"/>
</dbReference>
<keyword evidence="14" id="KW-1185">Reference proteome</keyword>
<feature type="binding site" evidence="11">
    <location>
        <position position="76"/>
    </location>
    <ligand>
        <name>NAD(+)</name>
        <dbReference type="ChEBI" id="CHEBI:57540"/>
    </ligand>
</feature>
<dbReference type="InterPro" id="IPR018211">
    <property type="entry name" value="ADH_Fe_CS"/>
</dbReference>
<evidence type="ECO:0000256" key="4">
    <source>
        <dbReference type="ARBA" id="ARBA00023027"/>
    </source>
</evidence>
<dbReference type="InterPro" id="IPR016205">
    <property type="entry name" value="Glycerol_DH"/>
</dbReference>
<comment type="similarity">
    <text evidence="1">Belongs to the iron-containing alcohol dehydrogenase family.</text>
</comment>
<feature type="binding site" evidence="10">
    <location>
        <position position="72"/>
    </location>
    <ligand>
        <name>glycerol</name>
        <dbReference type="ChEBI" id="CHEBI:17754"/>
    </ligand>
</feature>
<dbReference type="GO" id="GO:0008888">
    <property type="term" value="F:glycerol dehydrogenase (NAD+) activity"/>
    <property type="evidence" value="ECO:0007669"/>
    <property type="project" value="UniProtKB-EC"/>
</dbReference>
<feature type="binding site" evidence="11">
    <location>
        <begin position="45"/>
        <end position="49"/>
    </location>
    <ligand>
        <name>NAD(+)</name>
        <dbReference type="ChEBI" id="CHEBI:57540"/>
    </ligand>
</feature>
<evidence type="ECO:0000313" key="13">
    <source>
        <dbReference type="EMBL" id="GBH29970.1"/>
    </source>
</evidence>
<keyword evidence="2 9" id="KW-0479">Metal-binding</keyword>
<keyword evidence="9" id="KW-0862">Zinc</keyword>
<feature type="binding site" evidence="9">
    <location>
        <position position="206"/>
    </location>
    <ligand>
        <name>glycerol</name>
        <dbReference type="ChEBI" id="CHEBI:17754"/>
    </ligand>
</feature>
<dbReference type="NCBIfam" id="NF006941">
    <property type="entry name" value="PRK09423.1"/>
    <property type="match status" value="1"/>
</dbReference>
<feature type="binding site" evidence="9">
    <location>
        <position position="122"/>
    </location>
    <ligand>
        <name>glycerol</name>
        <dbReference type="ChEBI" id="CHEBI:17754"/>
    </ligand>
</feature>
<feature type="binding site" evidence="9">
    <location>
        <position position="224"/>
    </location>
    <ligand>
        <name>glycerol</name>
        <dbReference type="ChEBI" id="CHEBI:17754"/>
    </ligand>
</feature>
<comment type="catalytic activity">
    <reaction evidence="8">
        <text>glycerol + NAD(+) = dihydroxyacetone + NADH + H(+)</text>
        <dbReference type="Rhea" id="RHEA:13769"/>
        <dbReference type="ChEBI" id="CHEBI:15378"/>
        <dbReference type="ChEBI" id="CHEBI:16016"/>
        <dbReference type="ChEBI" id="CHEBI:17754"/>
        <dbReference type="ChEBI" id="CHEBI:57540"/>
        <dbReference type="ChEBI" id="CHEBI:57945"/>
        <dbReference type="EC" id="1.1.1.6"/>
    </reaction>
</comment>